<dbReference type="KEGG" id="amah:DLM_1044"/>
<keyword evidence="2" id="KW-1185">Reference proteome</keyword>
<reference evidence="2" key="3">
    <citation type="journal article" date="2017" name="Plant Physiol. Biochem.">
        <title>Differential oxidative and antioxidative response of duckweed Lemna minor toward plant growth promoting/inhibiting bacteria.</title>
        <authorList>
            <person name="Ishizawa H."/>
            <person name="Kuroda M."/>
            <person name="Morikawa M."/>
            <person name="Ike M."/>
        </authorList>
    </citation>
    <scope>NUCLEOTIDE SEQUENCE [LARGE SCALE GENOMIC DNA]</scope>
    <source>
        <strain evidence="2">H3</strain>
    </source>
</reference>
<dbReference type="AlphaFoldDB" id="A0A3G9GBD7"/>
<evidence type="ECO:0000313" key="1">
    <source>
        <dbReference type="EMBL" id="BBF84684.1"/>
    </source>
</evidence>
<reference evidence="1 2" key="2">
    <citation type="journal article" date="2017" name="Genome Announc.">
        <title>Draft genome sequence of Aquitalea magnusonii strain H3, a plant growth-promoting bacterium of duckweed Lemna minor.</title>
        <authorList>
            <person name="Ishizawa H."/>
            <person name="Kuroda M."/>
            <person name="Ike M."/>
        </authorList>
    </citation>
    <scope>NUCLEOTIDE SEQUENCE [LARGE SCALE GENOMIC DNA]</scope>
    <source>
        <strain evidence="1 2">H3</strain>
    </source>
</reference>
<proteinExistence type="predicted"/>
<accession>A0A3G9GBD7</accession>
<dbReference type="Proteomes" id="UP000198290">
    <property type="component" value="Chromosome"/>
</dbReference>
<sequence length="43" mass="4671">MAGMLLVSCKRKASLSPLLSSGARLPQPLRHALQHQLAQQPVH</sequence>
<name>A0A3G9GBD7_9NEIS</name>
<gene>
    <name evidence="1" type="ORF">DLM_1044</name>
</gene>
<evidence type="ECO:0000313" key="2">
    <source>
        <dbReference type="Proteomes" id="UP000198290"/>
    </source>
</evidence>
<protein>
    <submittedName>
        <fullName evidence="1">Uncharacterized protein</fullName>
    </submittedName>
</protein>
<organism evidence="1 2">
    <name type="scientific">Aquitalea magnusonii</name>
    <dbReference type="NCBI Taxonomy" id="332411"/>
    <lineage>
        <taxon>Bacteria</taxon>
        <taxon>Pseudomonadati</taxon>
        <taxon>Pseudomonadota</taxon>
        <taxon>Betaproteobacteria</taxon>
        <taxon>Neisseriales</taxon>
        <taxon>Chromobacteriaceae</taxon>
        <taxon>Aquitalea</taxon>
    </lineage>
</organism>
<dbReference type="EMBL" id="AP018823">
    <property type="protein sequence ID" value="BBF84684.1"/>
    <property type="molecule type" value="Genomic_DNA"/>
</dbReference>
<reference evidence="2" key="1">
    <citation type="journal article" date="2017" name="Biotechnol. Biofuels">
        <title>Evaluation of environmental bacterial communities as a factor affecting the growth of duckweed Lemna minor.</title>
        <authorList>
            <person name="Ishizawa H."/>
            <person name="Kuroda M."/>
            <person name="Morikawa M."/>
            <person name="Ike M."/>
        </authorList>
    </citation>
    <scope>NUCLEOTIDE SEQUENCE [LARGE SCALE GENOMIC DNA]</scope>
    <source>
        <strain evidence="2">H3</strain>
    </source>
</reference>